<dbReference type="STRING" id="1231657.A0A1Y1Z2M8"/>
<dbReference type="EMBL" id="MCFA01000134">
    <property type="protein sequence ID" value="ORY04550.1"/>
    <property type="molecule type" value="Genomic_DNA"/>
</dbReference>
<accession>A0A1Y1Z2M8</accession>
<dbReference type="AlphaFoldDB" id="A0A1Y1Z2M8"/>
<dbReference type="PANTHER" id="PTHR38166:SF1">
    <property type="entry name" value="C2H2-TYPE DOMAIN-CONTAINING PROTEIN"/>
    <property type="match status" value="1"/>
</dbReference>
<sequence length="521" mass="59416">MTANDVAVNTKKIREWMKEGVLYRFSLLNLSNLIGRPVPTQPQGLGISHKDYATIAPLRTHLTHIFEVPFTSLRGNIAIPRLYIVVTLLQFGTGDLYAISLAGMLAVPAFRHLTTAVEDDRNSISPRRTTFKRAEEPPRNQDGKMICSRPECHGNTFDRKCEWSKHMDKHERPYKCHVKGCEKLQGFTYSGGLLRHEREVHHLHTGQPSCRSWERVIRSAGGHGFHYDPGASMRPRNPAKRTLWDSFYEVPDARPSKKYKKFAGKRLKCPYYQRRPEEHSRAACRGEGFVDMAKLKSDPRLHLLMRWRMLTGTRDHLKRVHTRPLQCIRCWEPMESNAAIRRHIQQNPICETLPEPEDDRLSAERLQELNFNAAPFGQAKTMEEKWKILFRVLFPAEEHVPSPYEIPGITLHFERLFTKILEEELSEELGSTLGRAQGTVGEIIQRCKELADQASRASHSSGSSVHEQEEDLNQTGFTTTGVESLFTSAASTSGEPSMPFTSSAWDEEFGSWADLAINTVE</sequence>
<protein>
    <recommendedName>
        <fullName evidence="2">C2H2-domain containing protein first zinc finger domain-containing protein</fullName>
    </recommendedName>
</protein>
<evidence type="ECO:0000313" key="4">
    <source>
        <dbReference type="Proteomes" id="UP000193144"/>
    </source>
</evidence>
<comment type="caution">
    <text evidence="3">The sequence shown here is derived from an EMBL/GenBank/DDBJ whole genome shotgun (WGS) entry which is preliminary data.</text>
</comment>
<feature type="compositionally biased region" description="Basic and acidic residues" evidence="1">
    <location>
        <begin position="132"/>
        <end position="142"/>
    </location>
</feature>
<dbReference type="Proteomes" id="UP000193144">
    <property type="component" value="Unassembled WGS sequence"/>
</dbReference>
<gene>
    <name evidence="3" type="ORF">BCR34DRAFT_667071</name>
</gene>
<feature type="compositionally biased region" description="Low complexity" evidence="1">
    <location>
        <begin position="455"/>
        <end position="464"/>
    </location>
</feature>
<proteinExistence type="predicted"/>
<dbReference type="Gene3D" id="3.30.160.60">
    <property type="entry name" value="Classic Zinc Finger"/>
    <property type="match status" value="1"/>
</dbReference>
<organism evidence="3 4">
    <name type="scientific">Clohesyomyces aquaticus</name>
    <dbReference type="NCBI Taxonomy" id="1231657"/>
    <lineage>
        <taxon>Eukaryota</taxon>
        <taxon>Fungi</taxon>
        <taxon>Dikarya</taxon>
        <taxon>Ascomycota</taxon>
        <taxon>Pezizomycotina</taxon>
        <taxon>Dothideomycetes</taxon>
        <taxon>Pleosporomycetidae</taxon>
        <taxon>Pleosporales</taxon>
        <taxon>Lindgomycetaceae</taxon>
        <taxon>Clohesyomyces</taxon>
    </lineage>
</organism>
<name>A0A1Y1Z2M8_9PLEO</name>
<dbReference type="PANTHER" id="PTHR38166">
    <property type="entry name" value="C2H2-TYPE DOMAIN-CONTAINING PROTEIN-RELATED"/>
    <property type="match status" value="1"/>
</dbReference>
<feature type="region of interest" description="Disordered" evidence="1">
    <location>
        <begin position="455"/>
        <end position="476"/>
    </location>
</feature>
<keyword evidence="4" id="KW-1185">Reference proteome</keyword>
<feature type="region of interest" description="Disordered" evidence="1">
    <location>
        <begin position="121"/>
        <end position="147"/>
    </location>
</feature>
<reference evidence="3 4" key="1">
    <citation type="submission" date="2016-07" db="EMBL/GenBank/DDBJ databases">
        <title>Pervasive Adenine N6-methylation of Active Genes in Fungi.</title>
        <authorList>
            <consortium name="DOE Joint Genome Institute"/>
            <person name="Mondo S.J."/>
            <person name="Dannebaum R.O."/>
            <person name="Kuo R.C."/>
            <person name="Labutti K."/>
            <person name="Haridas S."/>
            <person name="Kuo A."/>
            <person name="Salamov A."/>
            <person name="Ahrendt S.R."/>
            <person name="Lipzen A."/>
            <person name="Sullivan W."/>
            <person name="Andreopoulos W.B."/>
            <person name="Clum A."/>
            <person name="Lindquist E."/>
            <person name="Daum C."/>
            <person name="Ramamoorthy G.K."/>
            <person name="Gryganskyi A."/>
            <person name="Culley D."/>
            <person name="Magnuson J.K."/>
            <person name="James T.Y."/>
            <person name="O'Malley M.A."/>
            <person name="Stajich J.E."/>
            <person name="Spatafora J.W."/>
            <person name="Visel A."/>
            <person name="Grigoriev I.V."/>
        </authorList>
    </citation>
    <scope>NUCLEOTIDE SEQUENCE [LARGE SCALE GENOMIC DNA]</scope>
    <source>
        <strain evidence="3 4">CBS 115471</strain>
    </source>
</reference>
<evidence type="ECO:0000313" key="3">
    <source>
        <dbReference type="EMBL" id="ORY04550.1"/>
    </source>
</evidence>
<dbReference type="InterPro" id="IPR059009">
    <property type="entry name" value="Znf_C2H2_17_1st"/>
</dbReference>
<evidence type="ECO:0000259" key="2">
    <source>
        <dbReference type="Pfam" id="PF26177"/>
    </source>
</evidence>
<feature type="domain" description="C2H2-domain containing protein first zinc finger" evidence="2">
    <location>
        <begin position="172"/>
        <end position="201"/>
    </location>
</feature>
<dbReference type="Pfam" id="PF26177">
    <property type="entry name" value="zf_C2H2_17_1st"/>
    <property type="match status" value="1"/>
</dbReference>
<evidence type="ECO:0000256" key="1">
    <source>
        <dbReference type="SAM" id="MobiDB-lite"/>
    </source>
</evidence>
<dbReference type="OrthoDB" id="3799363at2759"/>